<keyword evidence="5 8" id="KW-0808">Transferase</keyword>
<dbReference type="AlphaFoldDB" id="A0A4R3S328"/>
<evidence type="ECO:0000313" key="13">
    <source>
        <dbReference type="Proteomes" id="UP000295547"/>
    </source>
</evidence>
<evidence type="ECO:0000313" key="10">
    <source>
        <dbReference type="EMBL" id="TCU30927.1"/>
    </source>
</evidence>
<reference evidence="12 13" key="1">
    <citation type="submission" date="2019-03" db="EMBL/GenBank/DDBJ databases">
        <title>Genomic Encyclopedia of Type Strains, Phase IV (KMG-V): Genome sequencing to study the core and pangenomes of soil and plant-associated prokaryotes.</title>
        <authorList>
            <person name="Whitman W."/>
        </authorList>
    </citation>
    <scope>NUCLEOTIDE SEQUENCE [LARGE SCALE GENOMIC DNA]</scope>
    <source>
        <strain evidence="10 13">Gr42</strain>
        <strain evidence="11 12">IE4868</strain>
    </source>
</reference>
<dbReference type="CDD" id="cd00609">
    <property type="entry name" value="AAT_like"/>
    <property type="match status" value="1"/>
</dbReference>
<dbReference type="InterPro" id="IPR050596">
    <property type="entry name" value="AspAT/PAT-like"/>
</dbReference>
<dbReference type="GO" id="GO:0030170">
    <property type="term" value="F:pyridoxal phosphate binding"/>
    <property type="evidence" value="ECO:0007669"/>
    <property type="project" value="InterPro"/>
</dbReference>
<dbReference type="Gene3D" id="3.40.640.10">
    <property type="entry name" value="Type I PLP-dependent aspartate aminotransferase-like (Major domain)"/>
    <property type="match status" value="1"/>
</dbReference>
<comment type="cofactor">
    <cofactor evidence="1 8">
        <name>pyridoxal 5'-phosphate</name>
        <dbReference type="ChEBI" id="CHEBI:597326"/>
    </cofactor>
</comment>
<evidence type="ECO:0000256" key="7">
    <source>
        <dbReference type="ARBA" id="ARBA00049185"/>
    </source>
</evidence>
<dbReference type="Proteomes" id="UP000295507">
    <property type="component" value="Unassembled WGS sequence"/>
</dbReference>
<dbReference type="PROSITE" id="PS00105">
    <property type="entry name" value="AA_TRANSFER_CLASS_1"/>
    <property type="match status" value="1"/>
</dbReference>
<sequence>MTQSPIACRRSVTPIPHRKTTSMSVKADRLKKVSISASAAMTQRARELAAEGIKVVSLSSGEPDFPTPAHAIEAAHVAALAGDTKYPPMDGTPALKAAIIRKFKRDNNLDYDASQIVVSGGGKQVIFNAMLATCNPGDEVVIPTPSWVSYADIVRFAGGVPVAVPCHEKTGFKLRPEELEAAITPRTKWLFLNFPNNPTGAACSRAEMAAIAEVMLRHPNVWIMTDDIYEHLVYDNFQFCTMAEVEPMLYERVLTMNGVSKAYAMTGWRLGFCAGPEELISAVSNVNGQNGGGIATLTQAAATAALDGPQDLLKERAAIYKKRRDFVLDKLSEVEGLRCHRPEGAFYIYPNISGLIGKTSKGGRKIETDVDFVMALVEEHHVATVQGAAYGMSPFFRISYATSMEKLDEGCARIAQFCRDMR</sequence>
<evidence type="ECO:0000313" key="12">
    <source>
        <dbReference type="Proteomes" id="UP000295507"/>
    </source>
</evidence>
<evidence type="ECO:0000313" key="11">
    <source>
        <dbReference type="EMBL" id="TCU41052.1"/>
    </source>
</evidence>
<dbReference type="GO" id="GO:0004069">
    <property type="term" value="F:L-aspartate:2-oxoglutarate aminotransferase activity"/>
    <property type="evidence" value="ECO:0007669"/>
    <property type="project" value="UniProtKB-EC"/>
</dbReference>
<evidence type="ECO:0000256" key="3">
    <source>
        <dbReference type="ARBA" id="ARBA00011738"/>
    </source>
</evidence>
<dbReference type="SUPFAM" id="SSF53383">
    <property type="entry name" value="PLP-dependent transferases"/>
    <property type="match status" value="1"/>
</dbReference>
<proteinExistence type="inferred from homology"/>
<protein>
    <recommendedName>
        <fullName evidence="8">Aminotransferase</fullName>
        <ecNumber evidence="8">2.6.1.-</ecNumber>
    </recommendedName>
</protein>
<dbReference type="EMBL" id="SMBJ01000001">
    <property type="protein sequence ID" value="TCU30927.1"/>
    <property type="molecule type" value="Genomic_DNA"/>
</dbReference>
<comment type="similarity">
    <text evidence="2 8">Belongs to the class-I pyridoxal-phosphate-dependent aminotransferase family.</text>
</comment>
<feature type="domain" description="Aminotransferase class I/classII large" evidence="9">
    <location>
        <begin position="54"/>
        <end position="414"/>
    </location>
</feature>
<name>A0A4R3S328_9HYPH</name>
<dbReference type="Pfam" id="PF00155">
    <property type="entry name" value="Aminotran_1_2"/>
    <property type="match status" value="1"/>
</dbReference>
<dbReference type="FunFam" id="3.40.640.10:FF:000033">
    <property type="entry name" value="Aspartate aminotransferase"/>
    <property type="match status" value="1"/>
</dbReference>
<dbReference type="InterPro" id="IPR015422">
    <property type="entry name" value="PyrdxlP-dep_Trfase_small"/>
</dbReference>
<dbReference type="EC" id="2.6.1.-" evidence="8"/>
<evidence type="ECO:0000256" key="1">
    <source>
        <dbReference type="ARBA" id="ARBA00001933"/>
    </source>
</evidence>
<dbReference type="InterPro" id="IPR015424">
    <property type="entry name" value="PyrdxlP-dep_Trfase"/>
</dbReference>
<comment type="catalytic activity">
    <reaction evidence="7">
        <text>L-aspartate + 2-oxoglutarate = oxaloacetate + L-glutamate</text>
        <dbReference type="Rhea" id="RHEA:21824"/>
        <dbReference type="ChEBI" id="CHEBI:16452"/>
        <dbReference type="ChEBI" id="CHEBI:16810"/>
        <dbReference type="ChEBI" id="CHEBI:29985"/>
        <dbReference type="ChEBI" id="CHEBI:29991"/>
        <dbReference type="EC" id="2.6.1.1"/>
    </reaction>
</comment>
<dbReference type="InterPro" id="IPR004839">
    <property type="entry name" value="Aminotransferase_I/II_large"/>
</dbReference>
<comment type="caution">
    <text evidence="11">The sequence shown here is derived from an EMBL/GenBank/DDBJ whole genome shotgun (WGS) entry which is preliminary data.</text>
</comment>
<evidence type="ECO:0000256" key="2">
    <source>
        <dbReference type="ARBA" id="ARBA00007441"/>
    </source>
</evidence>
<evidence type="ECO:0000256" key="8">
    <source>
        <dbReference type="RuleBase" id="RU000481"/>
    </source>
</evidence>
<keyword evidence="4 8" id="KW-0032">Aminotransferase</keyword>
<accession>A0A4R3S328</accession>
<keyword evidence="13" id="KW-1185">Reference proteome</keyword>
<evidence type="ECO:0000256" key="6">
    <source>
        <dbReference type="ARBA" id="ARBA00022898"/>
    </source>
</evidence>
<dbReference type="EMBL" id="SMBK01000001">
    <property type="protein sequence ID" value="TCU41052.1"/>
    <property type="molecule type" value="Genomic_DNA"/>
</dbReference>
<dbReference type="PANTHER" id="PTHR46383">
    <property type="entry name" value="ASPARTATE AMINOTRANSFERASE"/>
    <property type="match status" value="1"/>
</dbReference>
<dbReference type="Gene3D" id="3.90.1150.10">
    <property type="entry name" value="Aspartate Aminotransferase, domain 1"/>
    <property type="match status" value="1"/>
</dbReference>
<dbReference type="PANTHER" id="PTHR46383:SF1">
    <property type="entry name" value="ASPARTATE AMINOTRANSFERASE"/>
    <property type="match status" value="1"/>
</dbReference>
<gene>
    <name evidence="11" type="ORF">EV129_101339</name>
    <name evidence="10" type="ORF">EV130_101502</name>
</gene>
<evidence type="ECO:0000259" key="9">
    <source>
        <dbReference type="Pfam" id="PF00155"/>
    </source>
</evidence>
<dbReference type="GO" id="GO:0006520">
    <property type="term" value="P:amino acid metabolic process"/>
    <property type="evidence" value="ECO:0007669"/>
    <property type="project" value="InterPro"/>
</dbReference>
<keyword evidence="6" id="KW-0663">Pyridoxal phosphate</keyword>
<evidence type="ECO:0000256" key="4">
    <source>
        <dbReference type="ARBA" id="ARBA00022576"/>
    </source>
</evidence>
<organism evidence="11 12">
    <name type="scientific">Rhizobium azibense</name>
    <dbReference type="NCBI Taxonomy" id="1136135"/>
    <lineage>
        <taxon>Bacteria</taxon>
        <taxon>Pseudomonadati</taxon>
        <taxon>Pseudomonadota</taxon>
        <taxon>Alphaproteobacteria</taxon>
        <taxon>Hyphomicrobiales</taxon>
        <taxon>Rhizobiaceae</taxon>
        <taxon>Rhizobium/Agrobacterium group</taxon>
        <taxon>Rhizobium</taxon>
    </lineage>
</organism>
<dbReference type="InterPro" id="IPR015421">
    <property type="entry name" value="PyrdxlP-dep_Trfase_major"/>
</dbReference>
<comment type="subunit">
    <text evidence="3">Homodimer.</text>
</comment>
<dbReference type="Proteomes" id="UP000295547">
    <property type="component" value="Unassembled WGS sequence"/>
</dbReference>
<dbReference type="InterPro" id="IPR004838">
    <property type="entry name" value="NHTrfase_class1_PyrdxlP-BS"/>
</dbReference>
<evidence type="ECO:0000256" key="5">
    <source>
        <dbReference type="ARBA" id="ARBA00022679"/>
    </source>
</evidence>